<proteinExistence type="inferred from homology"/>
<dbReference type="Pfam" id="PF11807">
    <property type="entry name" value="UstYa"/>
    <property type="match status" value="1"/>
</dbReference>
<comment type="caution">
    <text evidence="3">The sequence shown here is derived from an EMBL/GenBank/DDBJ whole genome shotgun (WGS) entry which is preliminary data.</text>
</comment>
<comment type="similarity">
    <text evidence="2">Belongs to the ustYa family.</text>
</comment>
<sequence length="244" mass="27943">MDEEALSFIEKPSLVPRDRRVTGRHNPTIPWLLVAVLSTYILVSSSIPHSKSSNTQLWTPSDFISARSAIQRTTTQFTSSLDFIDRKRIYRVSDPSIPIYIGNATSTAEIDQNWDDLILPADIYITDAESSTLPPDVNLYRSPEMGQYKIELEVFHSLHCLNMIRKRVYAEEYPEMLSANAIVHVDHCIESLRELIMCEGNMTPIPIEWSEKGERINPNYAQKHSCRDFDALKEWTKGRAEKSP</sequence>
<gene>
    <name evidence="3" type="ORF">OHC33_009370</name>
</gene>
<dbReference type="PANTHER" id="PTHR33365:SF4">
    <property type="entry name" value="CYCLOCHLOROTINE BIOSYNTHESIS PROTEIN O"/>
    <property type="match status" value="1"/>
</dbReference>
<name>A0AAN8EA12_9EURO</name>
<accession>A0AAN8EA12</accession>
<dbReference type="InterPro" id="IPR021765">
    <property type="entry name" value="UstYa-like"/>
</dbReference>
<organism evidence="3 4">
    <name type="scientific">Knufia fluminis</name>
    <dbReference type="NCBI Taxonomy" id="191047"/>
    <lineage>
        <taxon>Eukaryota</taxon>
        <taxon>Fungi</taxon>
        <taxon>Dikarya</taxon>
        <taxon>Ascomycota</taxon>
        <taxon>Pezizomycotina</taxon>
        <taxon>Eurotiomycetes</taxon>
        <taxon>Chaetothyriomycetidae</taxon>
        <taxon>Chaetothyriales</taxon>
        <taxon>Trichomeriaceae</taxon>
        <taxon>Knufia</taxon>
    </lineage>
</organism>
<dbReference type="PANTHER" id="PTHR33365">
    <property type="entry name" value="YALI0B05434P"/>
    <property type="match status" value="1"/>
</dbReference>
<evidence type="ECO:0000313" key="4">
    <source>
        <dbReference type="Proteomes" id="UP001316803"/>
    </source>
</evidence>
<keyword evidence="4" id="KW-1185">Reference proteome</keyword>
<evidence type="ECO:0000313" key="3">
    <source>
        <dbReference type="EMBL" id="KAK5949563.1"/>
    </source>
</evidence>
<dbReference type="AlphaFoldDB" id="A0AAN8EA12"/>
<dbReference type="GO" id="GO:0043386">
    <property type="term" value="P:mycotoxin biosynthetic process"/>
    <property type="evidence" value="ECO:0007669"/>
    <property type="project" value="InterPro"/>
</dbReference>
<protein>
    <submittedName>
        <fullName evidence="3">Uncharacterized protein</fullName>
    </submittedName>
</protein>
<dbReference type="Proteomes" id="UP001316803">
    <property type="component" value="Unassembled WGS sequence"/>
</dbReference>
<dbReference type="EMBL" id="JAKLMC020000034">
    <property type="protein sequence ID" value="KAK5949563.1"/>
    <property type="molecule type" value="Genomic_DNA"/>
</dbReference>
<evidence type="ECO:0000256" key="2">
    <source>
        <dbReference type="ARBA" id="ARBA00035112"/>
    </source>
</evidence>
<comment type="pathway">
    <text evidence="1">Mycotoxin biosynthesis.</text>
</comment>
<evidence type="ECO:0000256" key="1">
    <source>
        <dbReference type="ARBA" id="ARBA00004685"/>
    </source>
</evidence>
<reference evidence="3 4" key="1">
    <citation type="submission" date="2022-12" db="EMBL/GenBank/DDBJ databases">
        <title>Genomic features and morphological characterization of a novel Knufia sp. strain isolated from spacecraft assembly facility.</title>
        <authorList>
            <person name="Teixeira M."/>
            <person name="Chander A.M."/>
            <person name="Stajich J.E."/>
            <person name="Venkateswaran K."/>
        </authorList>
    </citation>
    <scope>NUCLEOTIDE SEQUENCE [LARGE SCALE GENOMIC DNA]</scope>
    <source>
        <strain evidence="3 4">FJI-L2-BK-P2</strain>
    </source>
</reference>